<dbReference type="GO" id="GO:0004888">
    <property type="term" value="F:transmembrane signaling receptor activity"/>
    <property type="evidence" value="ECO:0007669"/>
    <property type="project" value="InterPro"/>
</dbReference>
<dbReference type="SMART" id="SM00304">
    <property type="entry name" value="HAMP"/>
    <property type="match status" value="1"/>
</dbReference>
<dbReference type="SMART" id="SM00283">
    <property type="entry name" value="MA"/>
    <property type="match status" value="1"/>
</dbReference>
<dbReference type="PROSITE" id="PS50111">
    <property type="entry name" value="CHEMOTAXIS_TRANSDUC_2"/>
    <property type="match status" value="1"/>
</dbReference>
<dbReference type="Pfam" id="PF00015">
    <property type="entry name" value="MCPsignal"/>
    <property type="match status" value="1"/>
</dbReference>
<accession>A0A1K2HHG7</accession>
<dbReference type="SUPFAM" id="SSF58104">
    <property type="entry name" value="Methyl-accepting chemotaxis protein (MCP) signaling domain"/>
    <property type="match status" value="1"/>
</dbReference>
<evidence type="ECO:0000256" key="3">
    <source>
        <dbReference type="ARBA" id="ARBA00022989"/>
    </source>
</evidence>
<evidence type="ECO:0000313" key="13">
    <source>
        <dbReference type="Proteomes" id="UP000186513"/>
    </source>
</evidence>
<evidence type="ECO:0000256" key="4">
    <source>
        <dbReference type="ARBA" id="ARBA00023136"/>
    </source>
</evidence>
<evidence type="ECO:0000256" key="6">
    <source>
        <dbReference type="ARBA" id="ARBA00029447"/>
    </source>
</evidence>
<organism evidence="12 13">
    <name type="scientific">Chitinimonas taiwanensis DSM 18899</name>
    <dbReference type="NCBI Taxonomy" id="1121279"/>
    <lineage>
        <taxon>Bacteria</taxon>
        <taxon>Pseudomonadati</taxon>
        <taxon>Pseudomonadota</taxon>
        <taxon>Betaproteobacteria</taxon>
        <taxon>Neisseriales</taxon>
        <taxon>Chitinibacteraceae</taxon>
        <taxon>Chitinimonas</taxon>
    </lineage>
</organism>
<dbReference type="PANTHER" id="PTHR32089:SF119">
    <property type="entry name" value="METHYL-ACCEPTING CHEMOTAXIS PROTEIN CTPL"/>
    <property type="match status" value="1"/>
</dbReference>
<feature type="domain" description="HAMP" evidence="11">
    <location>
        <begin position="206"/>
        <end position="259"/>
    </location>
</feature>
<dbReference type="InterPro" id="IPR003660">
    <property type="entry name" value="HAMP_dom"/>
</dbReference>
<comment type="similarity">
    <text evidence="6">Belongs to the methyl-accepting chemotaxis (MCP) protein family.</text>
</comment>
<dbReference type="Proteomes" id="UP000186513">
    <property type="component" value="Unassembled WGS sequence"/>
</dbReference>
<keyword evidence="2 9" id="KW-0812">Transmembrane</keyword>
<keyword evidence="8" id="KW-0175">Coiled coil</keyword>
<keyword evidence="3 9" id="KW-1133">Transmembrane helix</keyword>
<dbReference type="EMBL" id="FPKR01000006">
    <property type="protein sequence ID" value="SFZ76157.1"/>
    <property type="molecule type" value="Genomic_DNA"/>
</dbReference>
<dbReference type="OrthoDB" id="2489132at2"/>
<dbReference type="Pfam" id="PF00672">
    <property type="entry name" value="HAMP"/>
    <property type="match status" value="1"/>
</dbReference>
<evidence type="ECO:0000256" key="7">
    <source>
        <dbReference type="PROSITE-ProRule" id="PRU00284"/>
    </source>
</evidence>
<evidence type="ECO:0000259" key="11">
    <source>
        <dbReference type="PROSITE" id="PS50885"/>
    </source>
</evidence>
<dbReference type="FunFam" id="1.10.287.950:FF:000001">
    <property type="entry name" value="Methyl-accepting chemotaxis sensory transducer"/>
    <property type="match status" value="1"/>
</dbReference>
<evidence type="ECO:0000256" key="1">
    <source>
        <dbReference type="ARBA" id="ARBA00004141"/>
    </source>
</evidence>
<dbReference type="InterPro" id="IPR024478">
    <property type="entry name" value="HlyB_4HB_MCP"/>
</dbReference>
<dbReference type="Pfam" id="PF12729">
    <property type="entry name" value="4HB_MCP_1"/>
    <property type="match status" value="1"/>
</dbReference>
<dbReference type="GO" id="GO:0007165">
    <property type="term" value="P:signal transduction"/>
    <property type="evidence" value="ECO:0007669"/>
    <property type="project" value="UniProtKB-KW"/>
</dbReference>
<dbReference type="PROSITE" id="PS50885">
    <property type="entry name" value="HAMP"/>
    <property type="match status" value="1"/>
</dbReference>
<reference evidence="12 13" key="1">
    <citation type="submission" date="2016-11" db="EMBL/GenBank/DDBJ databases">
        <authorList>
            <person name="Jaros S."/>
            <person name="Januszkiewicz K."/>
            <person name="Wedrychowicz H."/>
        </authorList>
    </citation>
    <scope>NUCLEOTIDE SEQUENCE [LARGE SCALE GENOMIC DNA]</scope>
    <source>
        <strain evidence="12 13">DSM 18899</strain>
    </source>
</reference>
<dbReference type="AlphaFoldDB" id="A0A1K2HHG7"/>
<dbReference type="PRINTS" id="PR00260">
    <property type="entry name" value="CHEMTRNSDUCR"/>
</dbReference>
<evidence type="ECO:0000256" key="5">
    <source>
        <dbReference type="ARBA" id="ARBA00023224"/>
    </source>
</evidence>
<evidence type="ECO:0000256" key="2">
    <source>
        <dbReference type="ARBA" id="ARBA00022692"/>
    </source>
</evidence>
<evidence type="ECO:0000256" key="9">
    <source>
        <dbReference type="SAM" id="Phobius"/>
    </source>
</evidence>
<proteinExistence type="inferred from homology"/>
<dbReference type="InterPro" id="IPR004090">
    <property type="entry name" value="Chemotax_Me-accpt_rcpt"/>
</dbReference>
<name>A0A1K2HHG7_9NEIS</name>
<keyword evidence="5 7" id="KW-0807">Transducer</keyword>
<dbReference type="Gene3D" id="1.10.287.950">
    <property type="entry name" value="Methyl-accepting chemotaxis protein"/>
    <property type="match status" value="1"/>
</dbReference>
<feature type="coiled-coil region" evidence="8">
    <location>
        <begin position="158"/>
        <end position="281"/>
    </location>
</feature>
<comment type="subcellular location">
    <subcellularLocation>
        <location evidence="1">Membrane</location>
        <topology evidence="1">Multi-pass membrane protein</topology>
    </subcellularLocation>
</comment>
<dbReference type="GO" id="GO:0006935">
    <property type="term" value="P:chemotaxis"/>
    <property type="evidence" value="ECO:0007669"/>
    <property type="project" value="InterPro"/>
</dbReference>
<keyword evidence="4 9" id="KW-0472">Membrane</keyword>
<dbReference type="RefSeq" id="WP_072428396.1">
    <property type="nucleotide sequence ID" value="NZ_FPKR01000006.1"/>
</dbReference>
<feature type="domain" description="Methyl-accepting transducer" evidence="10">
    <location>
        <begin position="264"/>
        <end position="500"/>
    </location>
</feature>
<evidence type="ECO:0000259" key="10">
    <source>
        <dbReference type="PROSITE" id="PS50111"/>
    </source>
</evidence>
<dbReference type="GO" id="GO:0016020">
    <property type="term" value="C:membrane"/>
    <property type="evidence" value="ECO:0007669"/>
    <property type="project" value="UniProtKB-SubCell"/>
</dbReference>
<protein>
    <submittedName>
        <fullName evidence="12">Methyl-accepting chemotaxis protein</fullName>
    </submittedName>
</protein>
<dbReference type="CDD" id="cd06225">
    <property type="entry name" value="HAMP"/>
    <property type="match status" value="1"/>
</dbReference>
<dbReference type="InterPro" id="IPR004089">
    <property type="entry name" value="MCPsignal_dom"/>
</dbReference>
<dbReference type="STRING" id="1121279.SAMN02745887_01894"/>
<dbReference type="PANTHER" id="PTHR32089">
    <property type="entry name" value="METHYL-ACCEPTING CHEMOTAXIS PROTEIN MCPB"/>
    <property type="match status" value="1"/>
</dbReference>
<gene>
    <name evidence="12" type="ORF">SAMN02745887_01894</name>
</gene>
<keyword evidence="13" id="KW-1185">Reference proteome</keyword>
<evidence type="ECO:0000313" key="12">
    <source>
        <dbReference type="EMBL" id="SFZ76157.1"/>
    </source>
</evidence>
<evidence type="ECO:0000256" key="8">
    <source>
        <dbReference type="SAM" id="Coils"/>
    </source>
</evidence>
<sequence>MTMRTKLILLVTALLGLMLFLGINGLFRLASTNAHFATTYQDRVLPLNQLKVVADMYAVNIVDVTHKANHQSLSAAEARKAVAEARQKIQQSWQAYAATELTAEEKQLVQEAEGAMQKADTIATQLDQLLAGGDAGALDSFARSALYPAIDPVSAAISKLVELQLNEARKNYEAAQRDYAHTRSTTWITLIAAVLLAAGLSTWLISGMNRKIATLREVLRQARDQRDLTLRVPVRGNDEIDSIARAYNALTENMQGLVQAVAQAVEQVNEEAAQLASTTEQVAKASESGAEATSAMAAAVEQMSVSIAHVADSAQDTHELGAASRQQAEHGAQHIAATVSQMQMIDQAVTEAADKVTTLGLDAQRITSVVGVIKDVADQTNLLALNAAIEAARAGEQGRGFAVVADEVRKLAERTANATVDIQQMVSQIDSASGQAVAAMGTTVQRAHECAALASKAGESIAAITQGVEQSEQAVADISGSLQEHKAGTQLIAQQVEKVAQISEENTAAVTAMNQTASALGQLTRDLHVEVSRFHFA</sequence>
<feature type="transmembrane region" description="Helical" evidence="9">
    <location>
        <begin position="187"/>
        <end position="206"/>
    </location>
</feature>
<dbReference type="CDD" id="cd11386">
    <property type="entry name" value="MCP_signal"/>
    <property type="match status" value="1"/>
</dbReference>